<organism evidence="1 2">
    <name type="scientific">Arctium lappa</name>
    <name type="common">Greater burdock</name>
    <name type="synonym">Lappa major</name>
    <dbReference type="NCBI Taxonomy" id="4217"/>
    <lineage>
        <taxon>Eukaryota</taxon>
        <taxon>Viridiplantae</taxon>
        <taxon>Streptophyta</taxon>
        <taxon>Embryophyta</taxon>
        <taxon>Tracheophyta</taxon>
        <taxon>Spermatophyta</taxon>
        <taxon>Magnoliopsida</taxon>
        <taxon>eudicotyledons</taxon>
        <taxon>Gunneridae</taxon>
        <taxon>Pentapetalae</taxon>
        <taxon>asterids</taxon>
        <taxon>campanulids</taxon>
        <taxon>Asterales</taxon>
        <taxon>Asteraceae</taxon>
        <taxon>Carduoideae</taxon>
        <taxon>Cardueae</taxon>
        <taxon>Arctiinae</taxon>
        <taxon>Arctium</taxon>
    </lineage>
</organism>
<gene>
    <name evidence="1" type="ORF">L6452_38866</name>
</gene>
<protein>
    <submittedName>
        <fullName evidence="1">Uncharacterized protein</fullName>
    </submittedName>
</protein>
<comment type="caution">
    <text evidence="1">The sequence shown here is derived from an EMBL/GenBank/DDBJ whole genome shotgun (WGS) entry which is preliminary data.</text>
</comment>
<accession>A0ACB8XSF3</accession>
<proteinExistence type="predicted"/>
<reference evidence="2" key="1">
    <citation type="journal article" date="2022" name="Mol. Ecol. Resour.">
        <title>The genomes of chicory, endive, great burdock and yacon provide insights into Asteraceae palaeo-polyploidization history and plant inulin production.</title>
        <authorList>
            <person name="Fan W."/>
            <person name="Wang S."/>
            <person name="Wang H."/>
            <person name="Wang A."/>
            <person name="Jiang F."/>
            <person name="Liu H."/>
            <person name="Zhao H."/>
            <person name="Xu D."/>
            <person name="Zhang Y."/>
        </authorList>
    </citation>
    <scope>NUCLEOTIDE SEQUENCE [LARGE SCALE GENOMIC DNA]</scope>
    <source>
        <strain evidence="2">cv. Niubang</strain>
    </source>
</reference>
<reference evidence="1 2" key="2">
    <citation type="journal article" date="2022" name="Mol. Ecol. Resour.">
        <title>The genomes of chicory, endive, great burdock and yacon provide insights into Asteraceae paleo-polyploidization history and plant inulin production.</title>
        <authorList>
            <person name="Fan W."/>
            <person name="Wang S."/>
            <person name="Wang H."/>
            <person name="Wang A."/>
            <person name="Jiang F."/>
            <person name="Liu H."/>
            <person name="Zhao H."/>
            <person name="Xu D."/>
            <person name="Zhang Y."/>
        </authorList>
    </citation>
    <scope>NUCLEOTIDE SEQUENCE [LARGE SCALE GENOMIC DNA]</scope>
    <source>
        <strain evidence="2">cv. Niubang</strain>
    </source>
</reference>
<sequence length="162" mass="18373">MKRSGCVHISLQKTVTPSDVGKLNRLVIPKQHAEKQFPVQRGSTSKGVLLHFEDSDAKIWRFRYSYWNNSQSYVLTKGWSRFVKEKNLKAGDNVNFQSSTGPNKQLNIDWKSKSGSGNTDPQIVRVEPVVKYVEPVQMLRLFGVDILSVSGCNGNRRSKTEM</sequence>
<dbReference type="Proteomes" id="UP001055879">
    <property type="component" value="Linkage Group LG15"/>
</dbReference>
<dbReference type="EMBL" id="CM042061">
    <property type="protein sequence ID" value="KAI3672767.1"/>
    <property type="molecule type" value="Genomic_DNA"/>
</dbReference>
<evidence type="ECO:0000313" key="2">
    <source>
        <dbReference type="Proteomes" id="UP001055879"/>
    </source>
</evidence>
<keyword evidence="2" id="KW-1185">Reference proteome</keyword>
<name>A0ACB8XSF3_ARCLA</name>
<evidence type="ECO:0000313" key="1">
    <source>
        <dbReference type="EMBL" id="KAI3672767.1"/>
    </source>
</evidence>